<dbReference type="SUPFAM" id="SSF56176">
    <property type="entry name" value="FAD-binding/transporter-associated domain-like"/>
    <property type="match status" value="1"/>
</dbReference>
<dbReference type="Pfam" id="PF08031">
    <property type="entry name" value="BBE"/>
    <property type="match status" value="1"/>
</dbReference>
<evidence type="ECO:0000256" key="4">
    <source>
        <dbReference type="ARBA" id="ARBA00022827"/>
    </source>
</evidence>
<dbReference type="Proteomes" id="UP000566819">
    <property type="component" value="Unassembled WGS sequence"/>
</dbReference>
<dbReference type="GO" id="GO:0050660">
    <property type="term" value="F:flavin adenine dinucleotide binding"/>
    <property type="evidence" value="ECO:0007669"/>
    <property type="project" value="InterPro"/>
</dbReference>
<comment type="cofactor">
    <cofactor evidence="1">
        <name>FAD</name>
        <dbReference type="ChEBI" id="CHEBI:57692"/>
    </cofactor>
</comment>
<comment type="caution">
    <text evidence="7">The sequence shown here is derived from an EMBL/GenBank/DDBJ whole genome shotgun (WGS) entry which is preliminary data.</text>
</comment>
<reference evidence="7 8" key="1">
    <citation type="submission" date="2020-03" db="EMBL/GenBank/DDBJ databases">
        <title>Draft Genome Sequence of Cudoniella acicularis.</title>
        <authorList>
            <person name="Buettner E."/>
            <person name="Kellner H."/>
        </authorList>
    </citation>
    <scope>NUCLEOTIDE SEQUENCE [LARGE SCALE GENOMIC DNA]</scope>
    <source>
        <strain evidence="7 8">DSM 108380</strain>
    </source>
</reference>
<organism evidence="7 8">
    <name type="scientific">Cudoniella acicularis</name>
    <dbReference type="NCBI Taxonomy" id="354080"/>
    <lineage>
        <taxon>Eukaryota</taxon>
        <taxon>Fungi</taxon>
        <taxon>Dikarya</taxon>
        <taxon>Ascomycota</taxon>
        <taxon>Pezizomycotina</taxon>
        <taxon>Leotiomycetes</taxon>
        <taxon>Helotiales</taxon>
        <taxon>Tricladiaceae</taxon>
        <taxon>Cudoniella</taxon>
    </lineage>
</organism>
<evidence type="ECO:0000259" key="6">
    <source>
        <dbReference type="Pfam" id="PF08031"/>
    </source>
</evidence>
<dbReference type="EMBL" id="JAAMPI010000499">
    <property type="protein sequence ID" value="KAF4630888.1"/>
    <property type="molecule type" value="Genomic_DNA"/>
</dbReference>
<protein>
    <recommendedName>
        <fullName evidence="6">Berberine/berberine-like domain-containing protein</fullName>
    </recommendedName>
</protein>
<dbReference type="InterPro" id="IPR012951">
    <property type="entry name" value="BBE"/>
</dbReference>
<evidence type="ECO:0000256" key="5">
    <source>
        <dbReference type="ARBA" id="ARBA00023002"/>
    </source>
</evidence>
<dbReference type="Gene3D" id="3.30.465.10">
    <property type="match status" value="1"/>
</dbReference>
<dbReference type="OrthoDB" id="415825at2759"/>
<dbReference type="AlphaFoldDB" id="A0A8H4RKT8"/>
<dbReference type="PANTHER" id="PTHR42973">
    <property type="entry name" value="BINDING OXIDOREDUCTASE, PUTATIVE (AFU_ORTHOLOGUE AFUA_1G17690)-RELATED"/>
    <property type="match status" value="1"/>
</dbReference>
<keyword evidence="4" id="KW-0274">FAD</keyword>
<proteinExistence type="inferred from homology"/>
<comment type="similarity">
    <text evidence="2">Belongs to the oxygen-dependent FAD-linked oxidoreductase family.</text>
</comment>
<dbReference type="InterPro" id="IPR016169">
    <property type="entry name" value="FAD-bd_PCMH_sub2"/>
</dbReference>
<sequence length="364" mass="39710">MGSNFGEVSVMQRNGEILSNEAIQQLKLSIAGHVLVKGKAAEQTYLYRRLFRGIVHRNGSSQRYGGGSGPLTSQYGLAIDNLLAVKAVIADGSVLSCSENENSDLFWAIRGGGSNFGVVTEFKYRVHKQGDVLQILNLIETFQKLVDGSEGKLLLMVAFIKTPGMPSVHPICLVFYDGPGEDAIRITAPLWEAEPVASMVAMHEYADITKPSDFVNGPPSHQNYSTSNALMYVPPKIDVIERLIGDFDAFMTKYGAAVSPSRIGIEIRSYAKSASISPSATALAARRPATLVLLEAHKVKDSVREEGLEKGGSNFVNANIADGTVKALDMFGENLPRLRELKRKYEPNFVFNKWYPIPPAEAEA</sequence>
<feature type="domain" description="Berberine/berberine-like" evidence="6">
    <location>
        <begin position="319"/>
        <end position="353"/>
    </location>
</feature>
<evidence type="ECO:0000256" key="1">
    <source>
        <dbReference type="ARBA" id="ARBA00001974"/>
    </source>
</evidence>
<dbReference type="PANTHER" id="PTHR42973:SF39">
    <property type="entry name" value="FAD-BINDING PCMH-TYPE DOMAIN-CONTAINING PROTEIN"/>
    <property type="match status" value="1"/>
</dbReference>
<dbReference type="Gene3D" id="3.40.462.20">
    <property type="match status" value="1"/>
</dbReference>
<evidence type="ECO:0000313" key="8">
    <source>
        <dbReference type="Proteomes" id="UP000566819"/>
    </source>
</evidence>
<evidence type="ECO:0000256" key="3">
    <source>
        <dbReference type="ARBA" id="ARBA00022630"/>
    </source>
</evidence>
<keyword evidence="5" id="KW-0560">Oxidoreductase</keyword>
<name>A0A8H4RKT8_9HELO</name>
<evidence type="ECO:0000313" key="7">
    <source>
        <dbReference type="EMBL" id="KAF4630888.1"/>
    </source>
</evidence>
<keyword evidence="3" id="KW-0285">Flavoprotein</keyword>
<dbReference type="InterPro" id="IPR050416">
    <property type="entry name" value="FAD-linked_Oxidoreductase"/>
</dbReference>
<evidence type="ECO:0000256" key="2">
    <source>
        <dbReference type="ARBA" id="ARBA00005466"/>
    </source>
</evidence>
<dbReference type="InterPro" id="IPR036318">
    <property type="entry name" value="FAD-bd_PCMH-like_sf"/>
</dbReference>
<dbReference type="GO" id="GO:0016491">
    <property type="term" value="F:oxidoreductase activity"/>
    <property type="evidence" value="ECO:0007669"/>
    <property type="project" value="UniProtKB-KW"/>
</dbReference>
<gene>
    <name evidence="7" type="ORF">G7Y89_g7244</name>
</gene>
<keyword evidence="8" id="KW-1185">Reference proteome</keyword>
<accession>A0A8H4RKT8</accession>